<organism evidence="1 2">
    <name type="scientific">Amblyomma americanum</name>
    <name type="common">Lone star tick</name>
    <dbReference type="NCBI Taxonomy" id="6943"/>
    <lineage>
        <taxon>Eukaryota</taxon>
        <taxon>Metazoa</taxon>
        <taxon>Ecdysozoa</taxon>
        <taxon>Arthropoda</taxon>
        <taxon>Chelicerata</taxon>
        <taxon>Arachnida</taxon>
        <taxon>Acari</taxon>
        <taxon>Parasitiformes</taxon>
        <taxon>Ixodida</taxon>
        <taxon>Ixodoidea</taxon>
        <taxon>Ixodidae</taxon>
        <taxon>Amblyomminae</taxon>
        <taxon>Amblyomma</taxon>
    </lineage>
</organism>
<name>A0AAQ4EKY0_AMBAM</name>
<evidence type="ECO:0000313" key="2">
    <source>
        <dbReference type="Proteomes" id="UP001321473"/>
    </source>
</evidence>
<comment type="caution">
    <text evidence="1">The sequence shown here is derived from an EMBL/GenBank/DDBJ whole genome shotgun (WGS) entry which is preliminary data.</text>
</comment>
<sequence>MEYQHASDFTSVQGMLFVTKQTKRLTGAPKTLCQAIMKMRYIGGNSFQYIVYYAPPWARTTMKAFVTTLTTSRTPTMTAVRTHNNAITYETSLDGTLCSYKIMYADLRNGCFILVSFGPYCGRARPVRPMTKTMTHIPGSDAQRLRSNMTVRCELQVHLAGFSRQQAQ</sequence>
<reference evidence="1 2" key="1">
    <citation type="journal article" date="2023" name="Arcadia Sci">
        <title>De novo assembly of a long-read Amblyomma americanum tick genome.</title>
        <authorList>
            <person name="Chou S."/>
            <person name="Poskanzer K.E."/>
            <person name="Rollins M."/>
            <person name="Thuy-Boun P.S."/>
        </authorList>
    </citation>
    <scope>NUCLEOTIDE SEQUENCE [LARGE SCALE GENOMIC DNA]</scope>
    <source>
        <strain evidence="1">F_SG_1</strain>
        <tissue evidence="1">Salivary glands</tissue>
    </source>
</reference>
<dbReference type="EMBL" id="JARKHS020014200">
    <property type="protein sequence ID" value="KAK8775377.1"/>
    <property type="molecule type" value="Genomic_DNA"/>
</dbReference>
<gene>
    <name evidence="1" type="ORF">V5799_031278</name>
</gene>
<keyword evidence="2" id="KW-1185">Reference proteome</keyword>
<accession>A0AAQ4EKY0</accession>
<dbReference type="AlphaFoldDB" id="A0AAQ4EKY0"/>
<proteinExistence type="predicted"/>
<dbReference type="Proteomes" id="UP001321473">
    <property type="component" value="Unassembled WGS sequence"/>
</dbReference>
<evidence type="ECO:0000313" key="1">
    <source>
        <dbReference type="EMBL" id="KAK8775377.1"/>
    </source>
</evidence>
<protein>
    <submittedName>
        <fullName evidence="1">Uncharacterized protein</fullName>
    </submittedName>
</protein>